<dbReference type="AlphaFoldDB" id="A0AAV9NX00"/>
<feature type="compositionally biased region" description="Acidic residues" evidence="7">
    <location>
        <begin position="168"/>
        <end position="178"/>
    </location>
</feature>
<organism evidence="8 9">
    <name type="scientific">Saxophila tyrrhenica</name>
    <dbReference type="NCBI Taxonomy" id="1690608"/>
    <lineage>
        <taxon>Eukaryota</taxon>
        <taxon>Fungi</taxon>
        <taxon>Dikarya</taxon>
        <taxon>Ascomycota</taxon>
        <taxon>Pezizomycotina</taxon>
        <taxon>Dothideomycetes</taxon>
        <taxon>Dothideomycetidae</taxon>
        <taxon>Mycosphaerellales</taxon>
        <taxon>Extremaceae</taxon>
        <taxon>Saxophila</taxon>
    </lineage>
</organism>
<feature type="compositionally biased region" description="Basic and acidic residues" evidence="7">
    <location>
        <begin position="227"/>
        <end position="238"/>
    </location>
</feature>
<dbReference type="InterPro" id="IPR011082">
    <property type="entry name" value="Exosome-assoc_fac/DNA_repair"/>
</dbReference>
<dbReference type="GO" id="GO:0003723">
    <property type="term" value="F:RNA binding"/>
    <property type="evidence" value="ECO:0007669"/>
    <property type="project" value="UniProtKB-UniRule"/>
</dbReference>
<dbReference type="Proteomes" id="UP001337655">
    <property type="component" value="Unassembled WGS sequence"/>
</dbReference>
<comment type="caution">
    <text evidence="8">The sequence shown here is derived from an EMBL/GenBank/DDBJ whole genome shotgun (WGS) entry which is preliminary data.</text>
</comment>
<comment type="subcellular location">
    <subcellularLocation>
        <location evidence="1 6">Nucleus</location>
    </subcellularLocation>
</comment>
<evidence type="ECO:0000256" key="4">
    <source>
        <dbReference type="ARBA" id="ARBA00022884"/>
    </source>
</evidence>
<reference evidence="8 9" key="1">
    <citation type="submission" date="2023-08" db="EMBL/GenBank/DDBJ databases">
        <title>Black Yeasts Isolated from many extreme environments.</title>
        <authorList>
            <person name="Coleine C."/>
            <person name="Stajich J.E."/>
            <person name="Selbmann L."/>
        </authorList>
    </citation>
    <scope>NUCLEOTIDE SEQUENCE [LARGE SCALE GENOMIC DNA]</scope>
    <source>
        <strain evidence="8 9">CCFEE 5935</strain>
    </source>
</reference>
<evidence type="ECO:0000256" key="6">
    <source>
        <dbReference type="RuleBase" id="RU368003"/>
    </source>
</evidence>
<name>A0AAV9NX00_9PEZI</name>
<keyword evidence="4 6" id="KW-0694">RNA-binding</keyword>
<keyword evidence="3 6" id="KW-0698">rRNA processing</keyword>
<feature type="region of interest" description="Disordered" evidence="7">
    <location>
        <begin position="133"/>
        <end position="238"/>
    </location>
</feature>
<dbReference type="GO" id="GO:0005730">
    <property type="term" value="C:nucleolus"/>
    <property type="evidence" value="ECO:0007669"/>
    <property type="project" value="TreeGrafter"/>
</dbReference>
<dbReference type="RefSeq" id="XP_064654629.1">
    <property type="nucleotide sequence ID" value="XM_064807256.1"/>
</dbReference>
<feature type="compositionally biased region" description="Low complexity" evidence="7">
    <location>
        <begin position="201"/>
        <end position="211"/>
    </location>
</feature>
<comment type="similarity">
    <text evidence="2 6">Belongs to the C1D family.</text>
</comment>
<evidence type="ECO:0000256" key="1">
    <source>
        <dbReference type="ARBA" id="ARBA00004123"/>
    </source>
</evidence>
<evidence type="ECO:0000313" key="8">
    <source>
        <dbReference type="EMBL" id="KAK5164336.1"/>
    </source>
</evidence>
<dbReference type="GO" id="GO:0003677">
    <property type="term" value="F:DNA binding"/>
    <property type="evidence" value="ECO:0007669"/>
    <property type="project" value="TreeGrafter"/>
</dbReference>
<dbReference type="GO" id="GO:0000460">
    <property type="term" value="P:maturation of 5.8S rRNA"/>
    <property type="evidence" value="ECO:0007669"/>
    <property type="project" value="TreeGrafter"/>
</dbReference>
<evidence type="ECO:0000256" key="2">
    <source>
        <dbReference type="ARBA" id="ARBA00009154"/>
    </source>
</evidence>
<proteinExistence type="inferred from homology"/>
<dbReference type="GeneID" id="89931362"/>
<comment type="function">
    <text evidence="6">Required for exosome-dependent processing of pre-rRNA and small nucleolar RNA (snRNA) precursors. Involved in processing of 35S pre-rRNA at the A0, A1 and A2 sites.</text>
</comment>
<evidence type="ECO:0000256" key="3">
    <source>
        <dbReference type="ARBA" id="ARBA00022552"/>
    </source>
</evidence>
<protein>
    <recommendedName>
        <fullName evidence="6">Exosome complex protein</fullName>
    </recommendedName>
</protein>
<evidence type="ECO:0000256" key="7">
    <source>
        <dbReference type="SAM" id="MobiDB-lite"/>
    </source>
</evidence>
<keyword evidence="5 6" id="KW-0539">Nucleus</keyword>
<feature type="compositionally biased region" description="Basic residues" evidence="7">
    <location>
        <begin position="216"/>
        <end position="226"/>
    </location>
</feature>
<keyword evidence="9" id="KW-1185">Reference proteome</keyword>
<dbReference type="GO" id="GO:0010468">
    <property type="term" value="P:regulation of gene expression"/>
    <property type="evidence" value="ECO:0007669"/>
    <property type="project" value="TreeGrafter"/>
</dbReference>
<dbReference type="GO" id="GO:0000178">
    <property type="term" value="C:exosome (RNase complex)"/>
    <property type="evidence" value="ECO:0007669"/>
    <property type="project" value="TreeGrafter"/>
</dbReference>
<dbReference type="InterPro" id="IPR007146">
    <property type="entry name" value="Sas10/Utp3/C1D"/>
</dbReference>
<evidence type="ECO:0000313" key="9">
    <source>
        <dbReference type="Proteomes" id="UP001337655"/>
    </source>
</evidence>
<sequence>MDDTDLQPLLEDLTGNIDDLEETLAPLLKTALSQSTSKLPLLDKAKAYVLATYAIESILFSSLRLNGVDAKSHPVFQELARVKEYFAKIKTAENGGSKPTSTLNKDAAGRFVKHGLAGNQKYDRERAYRMAQQKAGAKRKLEEMGTGTHTRFDGSAKKVKAEEAGAGAEEEDEVSEEEGGVKIGDVGNAPKPQKKPKSSKEALNSLASSSAEKSKTKSRKRHKKSNKQLEERRAAEMK</sequence>
<feature type="compositionally biased region" description="Basic and acidic residues" evidence="7">
    <location>
        <begin position="150"/>
        <end position="163"/>
    </location>
</feature>
<dbReference type="PANTHER" id="PTHR15341:SF3">
    <property type="entry name" value="NUCLEAR NUCLEIC ACID-BINDING PROTEIN C1D"/>
    <property type="match status" value="1"/>
</dbReference>
<dbReference type="PANTHER" id="PTHR15341">
    <property type="entry name" value="SUN-COR STEROID HORMONE RECEPTOR CO-REPRESSOR"/>
    <property type="match status" value="1"/>
</dbReference>
<gene>
    <name evidence="8" type="ORF">LTR77_010032</name>
</gene>
<dbReference type="Pfam" id="PF04000">
    <property type="entry name" value="Sas10_Utp3"/>
    <property type="match status" value="1"/>
</dbReference>
<dbReference type="EMBL" id="JAVRRT010000020">
    <property type="protein sequence ID" value="KAK5164336.1"/>
    <property type="molecule type" value="Genomic_DNA"/>
</dbReference>
<accession>A0AAV9NX00</accession>
<evidence type="ECO:0000256" key="5">
    <source>
        <dbReference type="ARBA" id="ARBA00023242"/>
    </source>
</evidence>